<evidence type="ECO:0000313" key="5">
    <source>
        <dbReference type="Proteomes" id="UP000249890"/>
    </source>
</evidence>
<feature type="domain" description="HTH deoR-type" evidence="3">
    <location>
        <begin position="2"/>
        <end position="60"/>
    </location>
</feature>
<dbReference type="PANTHER" id="PTHR34580">
    <property type="match status" value="1"/>
</dbReference>
<dbReference type="PANTHER" id="PTHR34580:SF1">
    <property type="entry name" value="PROTEIN PAFC"/>
    <property type="match status" value="1"/>
</dbReference>
<reference evidence="4 5" key="1">
    <citation type="submission" date="2017-06" db="EMBL/GenBank/DDBJ databases">
        <title>Complete genome sequence of Paenibacillus donghaensis KCTC 13049T isolated from East Sea sediment, South Korea.</title>
        <authorList>
            <person name="Jung B.K."/>
            <person name="Hong S.-J."/>
            <person name="Shin J.-H."/>
        </authorList>
    </citation>
    <scope>NUCLEOTIDE SEQUENCE [LARGE SCALE GENOMIC DNA]</scope>
    <source>
        <strain evidence="4 5">KCTC 13049</strain>
    </source>
</reference>
<dbReference type="InterPro" id="IPR036388">
    <property type="entry name" value="WH-like_DNA-bd_sf"/>
</dbReference>
<dbReference type="InterPro" id="IPR036390">
    <property type="entry name" value="WH_DNA-bd_sf"/>
</dbReference>
<dbReference type="InterPro" id="IPR057727">
    <property type="entry name" value="WCX_dom"/>
</dbReference>
<dbReference type="Pfam" id="PF13280">
    <property type="entry name" value="WYL"/>
    <property type="match status" value="1"/>
</dbReference>
<dbReference type="InterPro" id="IPR026881">
    <property type="entry name" value="WYL_dom"/>
</dbReference>
<dbReference type="SUPFAM" id="SSF46785">
    <property type="entry name" value="Winged helix' DNA-binding domain"/>
    <property type="match status" value="1"/>
</dbReference>
<dbReference type="InterPro" id="IPR051534">
    <property type="entry name" value="CBASS_pafABC_assoc_protein"/>
</dbReference>
<dbReference type="Pfam" id="PF25583">
    <property type="entry name" value="WCX"/>
    <property type="match status" value="1"/>
</dbReference>
<dbReference type="InterPro" id="IPR001034">
    <property type="entry name" value="DeoR_HTH"/>
</dbReference>
<keyword evidence="2" id="KW-0804">Transcription</keyword>
<name>A0A2Z2KUM1_9BACL</name>
<dbReference type="EMBL" id="CP021780">
    <property type="protein sequence ID" value="ASA25812.1"/>
    <property type="molecule type" value="Genomic_DNA"/>
</dbReference>
<dbReference type="RefSeq" id="WP_087919772.1">
    <property type="nucleotide sequence ID" value="NZ_CP021780.1"/>
</dbReference>
<dbReference type="Proteomes" id="UP000249890">
    <property type="component" value="Chromosome"/>
</dbReference>
<evidence type="ECO:0000256" key="1">
    <source>
        <dbReference type="ARBA" id="ARBA00023015"/>
    </source>
</evidence>
<dbReference type="KEGG" id="pdh:B9T62_36845"/>
<evidence type="ECO:0000313" key="4">
    <source>
        <dbReference type="EMBL" id="ASA25812.1"/>
    </source>
</evidence>
<evidence type="ECO:0000259" key="3">
    <source>
        <dbReference type="PROSITE" id="PS51000"/>
    </source>
</evidence>
<dbReference type="InterPro" id="IPR028349">
    <property type="entry name" value="PafC-like"/>
</dbReference>
<evidence type="ECO:0000256" key="2">
    <source>
        <dbReference type="ARBA" id="ARBA00023163"/>
    </source>
</evidence>
<organism evidence="4 5">
    <name type="scientific">Paenibacillus donghaensis</name>
    <dbReference type="NCBI Taxonomy" id="414771"/>
    <lineage>
        <taxon>Bacteria</taxon>
        <taxon>Bacillati</taxon>
        <taxon>Bacillota</taxon>
        <taxon>Bacilli</taxon>
        <taxon>Bacillales</taxon>
        <taxon>Paenibacillaceae</taxon>
        <taxon>Paenibacillus</taxon>
    </lineage>
</organism>
<dbReference type="SMART" id="SM00420">
    <property type="entry name" value="HTH_DEOR"/>
    <property type="match status" value="1"/>
</dbReference>
<dbReference type="PROSITE" id="PS52050">
    <property type="entry name" value="WYL"/>
    <property type="match status" value="1"/>
</dbReference>
<sequence>MQINRLFEIIYLLLNKKSITAGELAEHFEVSRRTIYRDVETLSSAAIPVYMRKGKGGGISLLPDFILNKTVLTEAEQADILSSIRAVNAVSLAETDTALHKLSSLFGEPGADWIEVDFSPWANVEEETAVFNALKSAILGKCLVQFTYASGRGETASRTVEPLKLYFKGQGWYVYGFCTAKEDFRLFKLRRIKHLTVLKETFTRSAPRKIFKEENRLQDDAVTITLKLSKEMAFRVYDEFEQFEPLADGSFIVKLTLPRGEGVFHYLATFGDTCEVLEPLDIRLEVKDKLQKNLNRYL</sequence>
<protein>
    <submittedName>
        <fullName evidence="4">Transcriptional regulator</fullName>
    </submittedName>
</protein>
<dbReference type="PIRSF" id="PIRSF016838">
    <property type="entry name" value="PafC"/>
    <property type="match status" value="1"/>
</dbReference>
<dbReference type="InterPro" id="IPR013196">
    <property type="entry name" value="HTH_11"/>
</dbReference>
<dbReference type="GO" id="GO:0003700">
    <property type="term" value="F:DNA-binding transcription factor activity"/>
    <property type="evidence" value="ECO:0007669"/>
    <property type="project" value="InterPro"/>
</dbReference>
<dbReference type="Gene3D" id="1.10.10.10">
    <property type="entry name" value="Winged helix-like DNA-binding domain superfamily/Winged helix DNA-binding domain"/>
    <property type="match status" value="1"/>
</dbReference>
<dbReference type="OrthoDB" id="9815009at2"/>
<dbReference type="PROSITE" id="PS51000">
    <property type="entry name" value="HTH_DEOR_2"/>
    <property type="match status" value="1"/>
</dbReference>
<accession>A0A2Z2KUM1</accession>
<gene>
    <name evidence="4" type="ORF">B9T62_36845</name>
</gene>
<keyword evidence="1" id="KW-0805">Transcription regulation</keyword>
<dbReference type="Pfam" id="PF08279">
    <property type="entry name" value="HTH_11"/>
    <property type="match status" value="1"/>
</dbReference>
<keyword evidence="5" id="KW-1185">Reference proteome</keyword>
<dbReference type="AlphaFoldDB" id="A0A2Z2KUM1"/>
<proteinExistence type="predicted"/>